<dbReference type="Proteomes" id="UP001501725">
    <property type="component" value="Unassembled WGS sequence"/>
</dbReference>
<evidence type="ECO:0000313" key="2">
    <source>
        <dbReference type="Proteomes" id="UP001501725"/>
    </source>
</evidence>
<dbReference type="EMBL" id="BAABGY010000002">
    <property type="protein sequence ID" value="GAA4320955.1"/>
    <property type="molecule type" value="Genomic_DNA"/>
</dbReference>
<protein>
    <submittedName>
        <fullName evidence="1">Uncharacterized protein</fullName>
    </submittedName>
</protein>
<organism evidence="1 2">
    <name type="scientific">Flaviaesturariibacter amylovorans</name>
    <dbReference type="NCBI Taxonomy" id="1084520"/>
    <lineage>
        <taxon>Bacteria</taxon>
        <taxon>Pseudomonadati</taxon>
        <taxon>Bacteroidota</taxon>
        <taxon>Chitinophagia</taxon>
        <taxon>Chitinophagales</taxon>
        <taxon>Chitinophagaceae</taxon>
        <taxon>Flaviaestuariibacter</taxon>
    </lineage>
</organism>
<gene>
    <name evidence="1" type="ORF">GCM10023184_06380</name>
</gene>
<accession>A0ABP8GB35</accession>
<comment type="caution">
    <text evidence="1">The sequence shown here is derived from an EMBL/GenBank/DDBJ whole genome shotgun (WGS) entry which is preliminary data.</text>
</comment>
<sequence>MATQAIIMDNKREQHEDTDIGCYRLRSERRRKRDRIGAIEKQLRSLDKRRWELNAQRRALPFIPLEPPVQKGWIRYFVVRDDVARSDKGAFYEGLLAKLNTRDWSYRKDFRVRGRCHGKKVYLVKDQSLREWHEWEFFRQGFTDAEARCFYAEDRYDRHSGRLYRVFVFSEPWRYVLQVRPNIIDKVRLTDPELESEEQRLENNIFRNALDRQIQKVLDGAVYRWRDYAPKPWEGHPYKHWPTGRILDRIKEESE</sequence>
<reference evidence="2" key="1">
    <citation type="journal article" date="2019" name="Int. J. Syst. Evol. Microbiol.">
        <title>The Global Catalogue of Microorganisms (GCM) 10K type strain sequencing project: providing services to taxonomists for standard genome sequencing and annotation.</title>
        <authorList>
            <consortium name="The Broad Institute Genomics Platform"/>
            <consortium name="The Broad Institute Genome Sequencing Center for Infectious Disease"/>
            <person name="Wu L."/>
            <person name="Ma J."/>
        </authorList>
    </citation>
    <scope>NUCLEOTIDE SEQUENCE [LARGE SCALE GENOMIC DNA]</scope>
    <source>
        <strain evidence="2">JCM 17919</strain>
    </source>
</reference>
<keyword evidence="2" id="KW-1185">Reference proteome</keyword>
<evidence type="ECO:0000313" key="1">
    <source>
        <dbReference type="EMBL" id="GAA4320955.1"/>
    </source>
</evidence>
<proteinExistence type="predicted"/>
<name>A0ABP8GB35_9BACT</name>